<dbReference type="Pfam" id="PF23259">
    <property type="entry name" value="CHX17_C"/>
    <property type="match status" value="1"/>
</dbReference>
<feature type="transmembrane region" description="Helical" evidence="10">
    <location>
        <begin position="21"/>
        <end position="41"/>
    </location>
</feature>
<dbReference type="eggNOG" id="KOG1650">
    <property type="taxonomic scope" value="Eukaryota"/>
</dbReference>
<dbReference type="OrthoDB" id="671744at2759"/>
<proteinExistence type="inferred from homology"/>
<feature type="transmembrane region" description="Helical" evidence="10">
    <location>
        <begin position="111"/>
        <end position="133"/>
    </location>
</feature>
<dbReference type="GO" id="GO:0006813">
    <property type="term" value="P:potassium ion transport"/>
    <property type="evidence" value="ECO:0007669"/>
    <property type="project" value="UniProtKB-KW"/>
</dbReference>
<evidence type="ECO:0000313" key="15">
    <source>
        <dbReference type="Proteomes" id="UP000030645"/>
    </source>
</evidence>
<sequence length="788" mass="86824">MDATKRMVCQEDFFNPLTSMGMQMSCILVISHFFHLVLKALGQPGPIAQILAGLVLGPSGLSNVNKVRDFFFQASAAEYYEVFGFFCRMLFMFLIGLETDISYIVRNLKVATTISYCGQIIGTVFGIAVSFFLHQQLMLNDKKKIGFIFIIVLILTYTASPVVIRLAGDLKFATSPTGRLAIACSLINEITCLMLFNLIIVFHKKSFFRDGILTILVTGVVIFVNKYVATWFNKRNRNQKYLRNAELLFILSLLIGSSMIIEMFTSNSVISCFLIGVMFPKEGKTARTLLHKLTYSVHNFILPVYFGYLGFQFDGSRLRNFSSVIIVVILVVLSIGSKISGTLLACQYLKIPLNEGVFVGFSLNLKGHADLLFIGQATNTLIGWNPDAYNLLLISIVINTVISGPLLALLMRREERLFSQTHTTLEHQTGPDNQEIRTLLACVYGPRHMSAVLALTSALAGGGGGGMTPYLMHLIELTQSRRTNISYHELEADELSDDEDYGGNDVVEIHAAVDAFHAETGILIHHSKAVSSFATLYEDVCSAAEDLRASIVLAPFHKHQRIDGKMESGKEGVRTTNQKILRHAPCSVGIIVERGLAGVPGFAQLLDAPPSGAEQQVATLFFGGPDDREAVAWSKRIAGHGRINLTVIRFLSMESSSMRSERVDERDDVEVFMSLASLETGKDIDNAFLSDFYNECVTSGQVGYVEKYVNNGEETVAALRDIGDMYSLFVVGKGGRGHSPLTTGMSDWEECPELGTVGDLLASSEYNVNGSVLVVQQHRSSKKDLIDD</sequence>
<dbReference type="GO" id="GO:0006885">
    <property type="term" value="P:regulation of pH"/>
    <property type="evidence" value="ECO:0007669"/>
    <property type="project" value="TreeGrafter"/>
</dbReference>
<protein>
    <submittedName>
        <fullName evidence="14">Cation/H(+) antiporter 2</fullName>
    </submittedName>
</protein>
<dbReference type="EMBL" id="KE345018">
    <property type="protein sequence ID" value="EXB89959.1"/>
    <property type="molecule type" value="Genomic_DNA"/>
</dbReference>
<evidence type="ECO:0000256" key="3">
    <source>
        <dbReference type="ARBA" id="ARBA00022538"/>
    </source>
</evidence>
<comment type="subcellular location">
    <subcellularLocation>
        <location evidence="1">Membrane</location>
        <topology evidence="1">Multi-pass membrane protein</topology>
    </subcellularLocation>
</comment>
<keyword evidence="6 10" id="KW-1133">Transmembrane helix</keyword>
<keyword evidence="8 10" id="KW-0472">Membrane</keyword>
<dbReference type="GO" id="GO:0015297">
    <property type="term" value="F:antiporter activity"/>
    <property type="evidence" value="ECO:0007669"/>
    <property type="project" value="InterPro"/>
</dbReference>
<feature type="transmembrane region" description="Helical" evidence="10">
    <location>
        <begin position="180"/>
        <end position="200"/>
    </location>
</feature>
<dbReference type="Pfam" id="PF00999">
    <property type="entry name" value="Na_H_Exchanger"/>
    <property type="match status" value="1"/>
</dbReference>
<dbReference type="PANTHER" id="PTHR32468:SF18">
    <property type="entry name" value="CATION_H(+) ANTIPORTER 1"/>
    <property type="match status" value="1"/>
</dbReference>
<comment type="similarity">
    <text evidence="9">Belongs to the monovalent cation:proton antiporter 2 (CPA2) transporter (TC 2.A.37) family. CHX (TC 2.A.37.4) subfamily.</text>
</comment>
<gene>
    <name evidence="14" type="ORF">L484_023611</name>
</gene>
<feature type="transmembrane region" description="Helical" evidence="10">
    <location>
        <begin position="85"/>
        <end position="105"/>
    </location>
</feature>
<keyword evidence="3" id="KW-0633">Potassium transport</keyword>
<feature type="domain" description="Cation/H(+) antiporter C-terminal" evidence="13">
    <location>
        <begin position="617"/>
        <end position="778"/>
    </location>
</feature>
<evidence type="ECO:0000256" key="7">
    <source>
        <dbReference type="ARBA" id="ARBA00023065"/>
    </source>
</evidence>
<dbReference type="Proteomes" id="UP000030645">
    <property type="component" value="Unassembled WGS sequence"/>
</dbReference>
<evidence type="ECO:0000256" key="2">
    <source>
        <dbReference type="ARBA" id="ARBA00022448"/>
    </source>
</evidence>
<dbReference type="InterPro" id="IPR038770">
    <property type="entry name" value="Na+/solute_symporter_sf"/>
</dbReference>
<dbReference type="Gene3D" id="1.20.1530.20">
    <property type="match status" value="1"/>
</dbReference>
<evidence type="ECO:0000256" key="5">
    <source>
        <dbReference type="ARBA" id="ARBA00022958"/>
    </source>
</evidence>
<keyword evidence="4 10" id="KW-0812">Transmembrane</keyword>
<feature type="transmembrane region" description="Helical" evidence="10">
    <location>
        <begin position="249"/>
        <end position="277"/>
    </location>
</feature>
<feature type="transmembrane region" description="Helical" evidence="10">
    <location>
        <begin position="289"/>
        <end position="311"/>
    </location>
</feature>
<evidence type="ECO:0000259" key="12">
    <source>
        <dbReference type="Pfam" id="PF23256"/>
    </source>
</evidence>
<reference evidence="15" key="1">
    <citation type="submission" date="2013-01" db="EMBL/GenBank/DDBJ databases">
        <title>Draft Genome Sequence of a Mulberry Tree, Morus notabilis C.K. Schneid.</title>
        <authorList>
            <person name="He N."/>
            <person name="Zhao S."/>
        </authorList>
    </citation>
    <scope>NUCLEOTIDE SEQUENCE</scope>
</reference>
<evidence type="ECO:0000313" key="14">
    <source>
        <dbReference type="EMBL" id="EXB89959.1"/>
    </source>
</evidence>
<feature type="domain" description="Cation/H+ exchanger transmembrane" evidence="11">
    <location>
        <begin position="30"/>
        <end position="412"/>
    </location>
</feature>
<dbReference type="InterPro" id="IPR050794">
    <property type="entry name" value="CPA2_transporter"/>
</dbReference>
<evidence type="ECO:0000259" key="13">
    <source>
        <dbReference type="Pfam" id="PF23259"/>
    </source>
</evidence>
<organism evidence="14 15">
    <name type="scientific">Morus notabilis</name>
    <dbReference type="NCBI Taxonomy" id="981085"/>
    <lineage>
        <taxon>Eukaryota</taxon>
        <taxon>Viridiplantae</taxon>
        <taxon>Streptophyta</taxon>
        <taxon>Embryophyta</taxon>
        <taxon>Tracheophyta</taxon>
        <taxon>Spermatophyta</taxon>
        <taxon>Magnoliopsida</taxon>
        <taxon>eudicotyledons</taxon>
        <taxon>Gunneridae</taxon>
        <taxon>Pentapetalae</taxon>
        <taxon>rosids</taxon>
        <taxon>fabids</taxon>
        <taxon>Rosales</taxon>
        <taxon>Moraceae</taxon>
        <taxon>Moreae</taxon>
        <taxon>Morus</taxon>
    </lineage>
</organism>
<evidence type="ECO:0000256" key="4">
    <source>
        <dbReference type="ARBA" id="ARBA00022692"/>
    </source>
</evidence>
<keyword evidence="2" id="KW-0813">Transport</keyword>
<feature type="transmembrane region" description="Helical" evidence="10">
    <location>
        <begin position="323"/>
        <end position="345"/>
    </location>
</feature>
<keyword evidence="7" id="KW-0406">Ion transport</keyword>
<feature type="transmembrane region" description="Helical" evidence="10">
    <location>
        <begin position="212"/>
        <end position="229"/>
    </location>
</feature>
<accession>W9RGG4</accession>
<dbReference type="AlphaFoldDB" id="W9RGG4"/>
<evidence type="ECO:0000256" key="8">
    <source>
        <dbReference type="ARBA" id="ARBA00023136"/>
    </source>
</evidence>
<dbReference type="InterPro" id="IPR006153">
    <property type="entry name" value="Cation/H_exchanger_TM"/>
</dbReference>
<feature type="domain" description="Cation/H(+) antiporter central" evidence="12">
    <location>
        <begin position="470"/>
        <end position="599"/>
    </location>
</feature>
<feature type="transmembrane region" description="Helical" evidence="10">
    <location>
        <begin position="145"/>
        <end position="168"/>
    </location>
</feature>
<keyword evidence="5" id="KW-0630">Potassium</keyword>
<evidence type="ECO:0000256" key="1">
    <source>
        <dbReference type="ARBA" id="ARBA00004141"/>
    </source>
</evidence>
<evidence type="ECO:0000256" key="10">
    <source>
        <dbReference type="SAM" id="Phobius"/>
    </source>
</evidence>
<dbReference type="InterPro" id="IPR057290">
    <property type="entry name" value="CHX17_C"/>
</dbReference>
<dbReference type="GO" id="GO:0012505">
    <property type="term" value="C:endomembrane system"/>
    <property type="evidence" value="ECO:0007669"/>
    <property type="project" value="TreeGrafter"/>
</dbReference>
<evidence type="ECO:0000256" key="6">
    <source>
        <dbReference type="ARBA" id="ARBA00022989"/>
    </source>
</evidence>
<dbReference type="Pfam" id="PF23256">
    <property type="entry name" value="CHX17_2nd"/>
    <property type="match status" value="1"/>
</dbReference>
<dbReference type="KEGG" id="mnt:21406370"/>
<name>W9RGG4_9ROSA</name>
<evidence type="ECO:0000259" key="11">
    <source>
        <dbReference type="Pfam" id="PF00999"/>
    </source>
</evidence>
<dbReference type="InterPro" id="IPR057291">
    <property type="entry name" value="CHX17_2nd"/>
</dbReference>
<dbReference type="GO" id="GO:0016020">
    <property type="term" value="C:membrane"/>
    <property type="evidence" value="ECO:0007669"/>
    <property type="project" value="UniProtKB-SubCell"/>
</dbReference>
<dbReference type="GO" id="GO:1902600">
    <property type="term" value="P:proton transmembrane transport"/>
    <property type="evidence" value="ECO:0007669"/>
    <property type="project" value="InterPro"/>
</dbReference>
<dbReference type="PANTHER" id="PTHR32468">
    <property type="entry name" value="CATION/H + ANTIPORTER"/>
    <property type="match status" value="1"/>
</dbReference>
<keyword evidence="15" id="KW-1185">Reference proteome</keyword>
<evidence type="ECO:0000256" key="9">
    <source>
        <dbReference type="ARBA" id="ARBA00038341"/>
    </source>
</evidence>
<feature type="transmembrane region" description="Helical" evidence="10">
    <location>
        <begin position="389"/>
        <end position="410"/>
    </location>
</feature>